<evidence type="ECO:0000313" key="2">
    <source>
        <dbReference type="Proteomes" id="UP001056778"/>
    </source>
</evidence>
<name>A0ACB9T3N5_HOLOL</name>
<keyword evidence="2" id="KW-1185">Reference proteome</keyword>
<organism evidence="1 2">
    <name type="scientific">Holotrichia oblita</name>
    <name type="common">Chafer beetle</name>
    <dbReference type="NCBI Taxonomy" id="644536"/>
    <lineage>
        <taxon>Eukaryota</taxon>
        <taxon>Metazoa</taxon>
        <taxon>Ecdysozoa</taxon>
        <taxon>Arthropoda</taxon>
        <taxon>Hexapoda</taxon>
        <taxon>Insecta</taxon>
        <taxon>Pterygota</taxon>
        <taxon>Neoptera</taxon>
        <taxon>Endopterygota</taxon>
        <taxon>Coleoptera</taxon>
        <taxon>Polyphaga</taxon>
        <taxon>Scarabaeiformia</taxon>
        <taxon>Scarabaeidae</taxon>
        <taxon>Melolonthinae</taxon>
        <taxon>Holotrichia</taxon>
    </lineage>
</organism>
<evidence type="ECO:0000313" key="1">
    <source>
        <dbReference type="EMBL" id="KAI4461426.1"/>
    </source>
</evidence>
<reference evidence="1" key="1">
    <citation type="submission" date="2022-04" db="EMBL/GenBank/DDBJ databases">
        <title>Chromosome-scale genome assembly of Holotrichia oblita Faldermann.</title>
        <authorList>
            <person name="Rongchong L."/>
        </authorList>
    </citation>
    <scope>NUCLEOTIDE SEQUENCE</scope>
    <source>
        <strain evidence="1">81SQS9</strain>
    </source>
</reference>
<comment type="caution">
    <text evidence="1">The sequence shown here is derived from an EMBL/GenBank/DDBJ whole genome shotgun (WGS) entry which is preliminary data.</text>
</comment>
<protein>
    <submittedName>
        <fullName evidence="1">Transposase protein</fullName>
    </submittedName>
</protein>
<sequence length="227" mass="26881">MRKIIKQLHNYYNQLLKKNENLEDKANLQREELLNNITMEKYAKLTYKFCESKEFADFIIVQVKLMQKLSKGRRYSLEFKRDCLALYFTSPKLYKQKLMQKVCLPNPSTLFRFVQHFKLSTEFDKPQFLAMVKCKIDNYNEMNRFCILCVDEMTIKSNLFYCIGDDRIIGFENYGQNDRTFKPASTATVLLVRGSKNSKWSQPLSFFFSHTTCPGHVLKNFLFQAIS</sequence>
<dbReference type="EMBL" id="CM043019">
    <property type="protein sequence ID" value="KAI4461426.1"/>
    <property type="molecule type" value="Genomic_DNA"/>
</dbReference>
<accession>A0ACB9T3N5</accession>
<dbReference type="Proteomes" id="UP001056778">
    <property type="component" value="Chromosome 5"/>
</dbReference>
<gene>
    <name evidence="1" type="ORF">MML48_5g00007384</name>
</gene>
<proteinExistence type="predicted"/>